<dbReference type="EMBL" id="CAAALY010048136">
    <property type="protein sequence ID" value="VEL20817.1"/>
    <property type="molecule type" value="Genomic_DNA"/>
</dbReference>
<accession>A0A448WUX7</accession>
<reference evidence="3" key="1">
    <citation type="submission" date="2018-11" db="EMBL/GenBank/DDBJ databases">
        <authorList>
            <consortium name="Pathogen Informatics"/>
        </authorList>
    </citation>
    <scope>NUCLEOTIDE SEQUENCE</scope>
</reference>
<evidence type="ECO:0000313" key="3">
    <source>
        <dbReference type="EMBL" id="VEL20817.1"/>
    </source>
</evidence>
<dbReference type="AlphaFoldDB" id="A0A448WUX7"/>
<keyword evidence="2" id="KW-1133">Transmembrane helix</keyword>
<sequence>MNSTISSSSCICLDHLVTQLFRLLEEQRKKAGGGLGSSSTSPLVSESGLSAILPHSSRDHSSISHGPNRSAPRLISVSSVGLANCSHLSNGPNTTSSLPLGVAGLMVWAARTELAEQNLLAYLKMPGSAVPPAPSSPSSTVAPSSSPSAISSHSSHAAGPVGNKAALSGMAGCLAGVLAVALTHFGMQLLRRMLVTLLSSVMYEDCRDQWSISRPLLGLILLNFEVN</sequence>
<evidence type="ECO:0000313" key="4">
    <source>
        <dbReference type="Proteomes" id="UP000784294"/>
    </source>
</evidence>
<keyword evidence="2" id="KW-0812">Transmembrane</keyword>
<keyword evidence="4" id="KW-1185">Reference proteome</keyword>
<feature type="transmembrane region" description="Helical" evidence="2">
    <location>
        <begin position="165"/>
        <end position="185"/>
    </location>
</feature>
<proteinExistence type="predicted"/>
<gene>
    <name evidence="3" type="ORF">PXEA_LOCUS14257</name>
</gene>
<evidence type="ECO:0000256" key="2">
    <source>
        <dbReference type="SAM" id="Phobius"/>
    </source>
</evidence>
<comment type="caution">
    <text evidence="3">The sequence shown here is derived from an EMBL/GenBank/DDBJ whole genome shotgun (WGS) entry which is preliminary data.</text>
</comment>
<protein>
    <submittedName>
        <fullName evidence="3">Uncharacterized protein</fullName>
    </submittedName>
</protein>
<dbReference type="Proteomes" id="UP000784294">
    <property type="component" value="Unassembled WGS sequence"/>
</dbReference>
<feature type="region of interest" description="Disordered" evidence="1">
    <location>
        <begin position="132"/>
        <end position="156"/>
    </location>
</feature>
<keyword evidence="2" id="KW-0472">Membrane</keyword>
<dbReference type="OrthoDB" id="244158at2759"/>
<name>A0A448WUX7_9PLAT</name>
<organism evidence="3 4">
    <name type="scientific">Protopolystoma xenopodis</name>
    <dbReference type="NCBI Taxonomy" id="117903"/>
    <lineage>
        <taxon>Eukaryota</taxon>
        <taxon>Metazoa</taxon>
        <taxon>Spiralia</taxon>
        <taxon>Lophotrochozoa</taxon>
        <taxon>Platyhelminthes</taxon>
        <taxon>Monogenea</taxon>
        <taxon>Polyopisthocotylea</taxon>
        <taxon>Polystomatidea</taxon>
        <taxon>Polystomatidae</taxon>
        <taxon>Protopolystoma</taxon>
    </lineage>
</organism>
<feature type="compositionally biased region" description="Low complexity" evidence="1">
    <location>
        <begin position="136"/>
        <end position="156"/>
    </location>
</feature>
<evidence type="ECO:0000256" key="1">
    <source>
        <dbReference type="SAM" id="MobiDB-lite"/>
    </source>
</evidence>